<keyword evidence="7 8" id="KW-0472">Membrane</keyword>
<evidence type="ECO:0000256" key="9">
    <source>
        <dbReference type="SAM" id="MobiDB-lite"/>
    </source>
</evidence>
<dbReference type="Pfam" id="PF07690">
    <property type="entry name" value="MFS_1"/>
    <property type="match status" value="1"/>
</dbReference>
<evidence type="ECO:0000313" key="12">
    <source>
        <dbReference type="Proteomes" id="UP001316803"/>
    </source>
</evidence>
<feature type="transmembrane region" description="Helical" evidence="8">
    <location>
        <begin position="371"/>
        <end position="394"/>
    </location>
</feature>
<evidence type="ECO:0000256" key="1">
    <source>
        <dbReference type="ARBA" id="ARBA00004141"/>
    </source>
</evidence>
<evidence type="ECO:0000256" key="7">
    <source>
        <dbReference type="ARBA" id="ARBA00023136"/>
    </source>
</evidence>
<comment type="similarity">
    <text evidence="2 8">Belongs to the major facilitator superfamily. Nitrate/nitrite porter (TC 2.A.1.8) family.</text>
</comment>
<name>A0AAN8ELP4_9EURO</name>
<keyword evidence="12" id="KW-1185">Reference proteome</keyword>
<evidence type="ECO:0000256" key="5">
    <source>
        <dbReference type="ARBA" id="ARBA00022989"/>
    </source>
</evidence>
<evidence type="ECO:0000256" key="4">
    <source>
        <dbReference type="ARBA" id="ARBA00022692"/>
    </source>
</evidence>
<feature type="transmembrane region" description="Helical" evidence="8">
    <location>
        <begin position="127"/>
        <end position="147"/>
    </location>
</feature>
<feature type="transmembrane region" description="Helical" evidence="8">
    <location>
        <begin position="406"/>
        <end position="424"/>
    </location>
</feature>
<feature type="region of interest" description="Disordered" evidence="9">
    <location>
        <begin position="252"/>
        <end position="280"/>
    </location>
</feature>
<dbReference type="InterPro" id="IPR011701">
    <property type="entry name" value="MFS"/>
</dbReference>
<keyword evidence="8" id="KW-1003">Cell membrane</keyword>
<feature type="transmembrane region" description="Helical" evidence="8">
    <location>
        <begin position="195"/>
        <end position="218"/>
    </location>
</feature>
<feature type="transmembrane region" description="Helical" evidence="8">
    <location>
        <begin position="430"/>
        <end position="453"/>
    </location>
</feature>
<feature type="transmembrane region" description="Helical" evidence="8">
    <location>
        <begin position="35"/>
        <end position="53"/>
    </location>
</feature>
<feature type="transmembrane region" description="Helical" evidence="8">
    <location>
        <begin position="65"/>
        <end position="89"/>
    </location>
</feature>
<comment type="subcellular location">
    <subcellularLocation>
        <location evidence="8">Cell membrane</location>
        <topology evidence="8">Multi-pass membrane protein</topology>
    </subcellularLocation>
    <subcellularLocation>
        <location evidence="1">Membrane</location>
        <topology evidence="1">Multi-pass membrane protein</topology>
    </subcellularLocation>
</comment>
<dbReference type="GO" id="GO:0015113">
    <property type="term" value="F:nitrite transmembrane transporter activity"/>
    <property type="evidence" value="ECO:0007669"/>
    <property type="project" value="InterPro"/>
</dbReference>
<proteinExistence type="inferred from homology"/>
<dbReference type="GO" id="GO:0005886">
    <property type="term" value="C:plasma membrane"/>
    <property type="evidence" value="ECO:0007669"/>
    <property type="project" value="UniProtKB-SubCell"/>
</dbReference>
<dbReference type="AlphaFoldDB" id="A0AAN8ELP4"/>
<sequence>MFSPSVLWTAPQVNPVNRKARSIPVFNPVDPYGRVFFFSWWGFFIAFWSWYAFPPLMSITIKRDLNLSTVDVANSNIAALTGTLIVRFIAGPLCDRFGPRWTYIAVLLAGAIPTAMAGLVKNVQGLIALRFFVGILGGTFVPCQVWSTGFFDKNVVGSANALIGGWGNAGGGITYFLMPLIYDSLRLDQGLSSSVAWRVAFIVPFILIVATALGMLFLCPDTPTGKWSERQQATQQLLNAHGVQEQIVDAPRSIDTVKESPPSSGTATPRDGKEKTGMHKSMADVESGSISVAPARELDMSKQQMIEVAKGEIVIPPTFKEGLGVFFSMQTLFHCSTYFCSFGGELAVNSYLGSYYLKNFPELGQTGSGRWASMFGLLNVVTRPMGGVVADIIYKHTKSVWAKKAWILFVGIVSGAFLVAIGLTDPHNKGMMFGLIAGMAVFLEAGNGANFALVPHVHPFANGILSGIVGAAGNLGGVCFAILFRYHGTDYAESFWIAGIMIMALNVSFCWVKPLPKGQVGGR</sequence>
<dbReference type="FunFam" id="1.20.1250.20:FF:000382">
    <property type="entry name" value="Nitrate transporter CrnA"/>
    <property type="match status" value="1"/>
</dbReference>
<dbReference type="InterPro" id="IPR004737">
    <property type="entry name" value="NO3_transporter_NarK/NarU-like"/>
</dbReference>
<evidence type="ECO:0000256" key="8">
    <source>
        <dbReference type="RuleBase" id="RU366033"/>
    </source>
</evidence>
<evidence type="ECO:0000256" key="2">
    <source>
        <dbReference type="ARBA" id="ARBA00008432"/>
    </source>
</evidence>
<dbReference type="PROSITE" id="PS50850">
    <property type="entry name" value="MFS"/>
    <property type="match status" value="1"/>
</dbReference>
<organism evidence="11 12">
    <name type="scientific">Knufia fluminis</name>
    <dbReference type="NCBI Taxonomy" id="191047"/>
    <lineage>
        <taxon>Eukaryota</taxon>
        <taxon>Fungi</taxon>
        <taxon>Dikarya</taxon>
        <taxon>Ascomycota</taxon>
        <taxon>Pezizomycotina</taxon>
        <taxon>Eurotiomycetes</taxon>
        <taxon>Chaetothyriomycetidae</taxon>
        <taxon>Chaetothyriales</taxon>
        <taxon>Trichomeriaceae</taxon>
        <taxon>Knufia</taxon>
    </lineage>
</organism>
<dbReference type="Proteomes" id="UP001316803">
    <property type="component" value="Unassembled WGS sequence"/>
</dbReference>
<evidence type="ECO:0000256" key="6">
    <source>
        <dbReference type="ARBA" id="ARBA00023063"/>
    </source>
</evidence>
<evidence type="ECO:0000256" key="3">
    <source>
        <dbReference type="ARBA" id="ARBA00022448"/>
    </source>
</evidence>
<comment type="caution">
    <text evidence="11">The sequence shown here is derived from an EMBL/GenBank/DDBJ whole genome shotgun (WGS) entry which is preliminary data.</text>
</comment>
<dbReference type="SUPFAM" id="SSF103473">
    <property type="entry name" value="MFS general substrate transporter"/>
    <property type="match status" value="1"/>
</dbReference>
<dbReference type="GO" id="GO:0042128">
    <property type="term" value="P:nitrate assimilation"/>
    <property type="evidence" value="ECO:0007669"/>
    <property type="project" value="UniProtKB-UniRule"/>
</dbReference>
<feature type="transmembrane region" description="Helical" evidence="8">
    <location>
        <begin position="101"/>
        <end position="120"/>
    </location>
</feature>
<dbReference type="NCBIfam" id="TIGR00886">
    <property type="entry name" value="2A0108"/>
    <property type="match status" value="1"/>
</dbReference>
<gene>
    <name evidence="11" type="ORF">OHC33_004981</name>
</gene>
<reference evidence="11 12" key="1">
    <citation type="submission" date="2022-12" db="EMBL/GenBank/DDBJ databases">
        <title>Genomic features and morphological characterization of a novel Knufia sp. strain isolated from spacecraft assembly facility.</title>
        <authorList>
            <person name="Teixeira M."/>
            <person name="Chander A.M."/>
            <person name="Stajich J.E."/>
            <person name="Venkateswaran K."/>
        </authorList>
    </citation>
    <scope>NUCLEOTIDE SEQUENCE [LARGE SCALE GENOMIC DNA]</scope>
    <source>
        <strain evidence="11 12">FJI-L2-BK-P2</strain>
    </source>
</reference>
<keyword evidence="5 8" id="KW-1133">Transmembrane helix</keyword>
<dbReference type="InterPro" id="IPR036259">
    <property type="entry name" value="MFS_trans_sf"/>
</dbReference>
<dbReference type="InterPro" id="IPR020846">
    <property type="entry name" value="MFS_dom"/>
</dbReference>
<keyword evidence="6 8" id="KW-0534">Nitrate assimilation</keyword>
<protein>
    <recommendedName>
        <fullName evidence="8">Nitrate/nitrite transporter</fullName>
    </recommendedName>
</protein>
<accession>A0AAN8ELP4</accession>
<keyword evidence="4 8" id="KW-0812">Transmembrane</keyword>
<feature type="transmembrane region" description="Helical" evidence="8">
    <location>
        <begin position="460"/>
        <end position="483"/>
    </location>
</feature>
<evidence type="ECO:0000313" key="11">
    <source>
        <dbReference type="EMBL" id="KAK5953712.1"/>
    </source>
</evidence>
<evidence type="ECO:0000259" key="10">
    <source>
        <dbReference type="PROSITE" id="PS50850"/>
    </source>
</evidence>
<dbReference type="GO" id="GO:0015112">
    <property type="term" value="F:nitrate transmembrane transporter activity"/>
    <property type="evidence" value="ECO:0007669"/>
    <property type="project" value="UniProtKB-UniRule"/>
</dbReference>
<feature type="domain" description="Major facilitator superfamily (MFS) profile" evidence="10">
    <location>
        <begin position="35"/>
        <end position="517"/>
    </location>
</feature>
<feature type="compositionally biased region" description="Basic and acidic residues" evidence="9">
    <location>
        <begin position="270"/>
        <end position="280"/>
    </location>
</feature>
<feature type="transmembrane region" description="Helical" evidence="8">
    <location>
        <begin position="159"/>
        <end position="183"/>
    </location>
</feature>
<dbReference type="Gene3D" id="1.20.1250.20">
    <property type="entry name" value="MFS general substrate transporter like domains"/>
    <property type="match status" value="2"/>
</dbReference>
<dbReference type="PANTHER" id="PTHR23515">
    <property type="entry name" value="HIGH-AFFINITY NITRATE TRANSPORTER 2.3"/>
    <property type="match status" value="1"/>
</dbReference>
<feature type="transmembrane region" description="Helical" evidence="8">
    <location>
        <begin position="495"/>
        <end position="512"/>
    </location>
</feature>
<keyword evidence="3 8" id="KW-0813">Transport</keyword>
<dbReference type="InterPro" id="IPR044772">
    <property type="entry name" value="NO3_transporter"/>
</dbReference>
<dbReference type="EMBL" id="JAKLMC020000010">
    <property type="protein sequence ID" value="KAK5953712.1"/>
    <property type="molecule type" value="Genomic_DNA"/>
</dbReference>